<evidence type="ECO:0000313" key="2">
    <source>
        <dbReference type="EMBL" id="KAF5336067.1"/>
    </source>
</evidence>
<dbReference type="OrthoDB" id="270284at2759"/>
<protein>
    <submittedName>
        <fullName evidence="2">Uncharacterized protein</fullName>
    </submittedName>
</protein>
<comment type="caution">
    <text evidence="2">The sequence shown here is derived from an EMBL/GenBank/DDBJ whole genome shotgun (WGS) entry which is preliminary data.</text>
</comment>
<dbReference type="EMBL" id="JAACJK010000059">
    <property type="protein sequence ID" value="KAF5336067.1"/>
    <property type="molecule type" value="Genomic_DNA"/>
</dbReference>
<comment type="similarity">
    <text evidence="1">Belongs to the TMA16 family.</text>
</comment>
<dbReference type="Proteomes" id="UP000541558">
    <property type="component" value="Unassembled WGS sequence"/>
</dbReference>
<reference evidence="2 3" key="1">
    <citation type="journal article" date="2020" name="ISME J.">
        <title>Uncovering the hidden diversity of litter-decomposition mechanisms in mushroom-forming fungi.</title>
        <authorList>
            <person name="Floudas D."/>
            <person name="Bentzer J."/>
            <person name="Ahren D."/>
            <person name="Johansson T."/>
            <person name="Persson P."/>
            <person name="Tunlid A."/>
        </authorList>
    </citation>
    <scope>NUCLEOTIDE SEQUENCE [LARGE SCALE GENOMIC DNA]</scope>
    <source>
        <strain evidence="2 3">CBS 175.51</strain>
    </source>
</reference>
<dbReference type="Gene3D" id="1.20.1440.170">
    <property type="entry name" value="Translation machinery-associated protein 16-like"/>
    <property type="match status" value="1"/>
</dbReference>
<dbReference type="GO" id="GO:0005634">
    <property type="term" value="C:nucleus"/>
    <property type="evidence" value="ECO:0007669"/>
    <property type="project" value="TreeGrafter"/>
</dbReference>
<keyword evidence="3" id="KW-1185">Reference proteome</keyword>
<sequence length="196" mass="22396">MTASTKTKKPAVGGKNGKKEKVFHPSSRKAGQLARKSLRTDKLKSLRSQRKEKHGIDADVYGFFYHMMPEEGVLTLAELHELVRDNWLTRHDDELAAEKAARRPGRPKSKREVELEDEKQLEADEYRTGFEVIDLTHKANVDLFRAWNQKEVAYIGLLRFIRIFSGEPERTVISRPGKHVSIIGNGQDQAMDVEQS</sequence>
<dbReference type="InterPro" id="IPR038356">
    <property type="entry name" value="Tma16_sf"/>
</dbReference>
<name>A0A8H5C8Q0_9AGAR</name>
<evidence type="ECO:0000313" key="3">
    <source>
        <dbReference type="Proteomes" id="UP000541558"/>
    </source>
</evidence>
<dbReference type="PANTHER" id="PTHR13349">
    <property type="entry name" value="TRANSLATION MACHINERY-ASSOCIATED PROTEIN 16"/>
    <property type="match status" value="1"/>
</dbReference>
<gene>
    <name evidence="2" type="ORF">D9611_006409</name>
</gene>
<dbReference type="Pfam" id="PF11176">
    <property type="entry name" value="Tma16"/>
    <property type="match status" value="1"/>
</dbReference>
<organism evidence="2 3">
    <name type="scientific">Ephemerocybe angulata</name>
    <dbReference type="NCBI Taxonomy" id="980116"/>
    <lineage>
        <taxon>Eukaryota</taxon>
        <taxon>Fungi</taxon>
        <taxon>Dikarya</taxon>
        <taxon>Basidiomycota</taxon>
        <taxon>Agaricomycotina</taxon>
        <taxon>Agaricomycetes</taxon>
        <taxon>Agaricomycetidae</taxon>
        <taxon>Agaricales</taxon>
        <taxon>Agaricineae</taxon>
        <taxon>Psathyrellaceae</taxon>
        <taxon>Ephemerocybe</taxon>
    </lineage>
</organism>
<evidence type="ECO:0000256" key="1">
    <source>
        <dbReference type="ARBA" id="ARBA00034127"/>
    </source>
</evidence>
<dbReference type="PANTHER" id="PTHR13349:SF2">
    <property type="entry name" value="TRANSLATION MACHINERY-ASSOCIATED PROTEIN 16"/>
    <property type="match status" value="1"/>
</dbReference>
<dbReference type="AlphaFoldDB" id="A0A8H5C8Q0"/>
<proteinExistence type="inferred from homology"/>
<dbReference type="InterPro" id="IPR021346">
    <property type="entry name" value="Tma16"/>
</dbReference>
<accession>A0A8H5C8Q0</accession>